<dbReference type="InterPro" id="IPR020449">
    <property type="entry name" value="Tscrpt_reg_AraC-type_HTH"/>
</dbReference>
<dbReference type="InterPro" id="IPR018060">
    <property type="entry name" value="HTH_AraC"/>
</dbReference>
<name>A0A2L1J5K8_9PSED</name>
<keyword evidence="2" id="KW-0805">Transcription regulation</keyword>
<evidence type="ECO:0000259" key="7">
    <source>
        <dbReference type="PROSITE" id="PS01124"/>
    </source>
</evidence>
<sequence>MNNKLILEAYKKSCGLQPQCVNNYYPGKFFSSTWKESAKFRMAEYPVFSNVHTLAVSDIGARGRFWANSEQPLESTISAGSAWFRPANEGGGWESNSAISTFHLYLSDDYLKSLVAETRPIGKGALEFRSKGIISDPLISQLLIALSTCKHDKNATEPRRYELSLIRALCLHLLTFNLAESESHTSSPALTFEELLRKINNRPSDDYKLEQMAIDVSCSVQKLRALFLNTTGMPPHRYIIEKRLELAMSELMLDSKSIAQIATSAGFFDQAHFTHAFRKKHGLTPREARENRSHY</sequence>
<dbReference type="PANTHER" id="PTHR46796">
    <property type="entry name" value="HTH-TYPE TRANSCRIPTIONAL ACTIVATOR RHAS-RELATED"/>
    <property type="match status" value="1"/>
</dbReference>
<keyword evidence="4" id="KW-0010">Activator</keyword>
<dbReference type="GO" id="GO:0043565">
    <property type="term" value="F:sequence-specific DNA binding"/>
    <property type="evidence" value="ECO:0007669"/>
    <property type="project" value="InterPro"/>
</dbReference>
<evidence type="ECO:0000256" key="3">
    <source>
        <dbReference type="ARBA" id="ARBA00023125"/>
    </source>
</evidence>
<dbReference type="PROSITE" id="PS01124">
    <property type="entry name" value="HTH_ARAC_FAMILY_2"/>
    <property type="match status" value="1"/>
</dbReference>
<evidence type="ECO:0000256" key="5">
    <source>
        <dbReference type="ARBA" id="ARBA00023163"/>
    </source>
</evidence>
<dbReference type="Gene3D" id="1.10.10.60">
    <property type="entry name" value="Homeodomain-like"/>
    <property type="match status" value="1"/>
</dbReference>
<dbReference type="PRINTS" id="PR00032">
    <property type="entry name" value="HTHARAC"/>
</dbReference>
<evidence type="ECO:0000313" key="8">
    <source>
        <dbReference type="EMBL" id="AVE03774.1"/>
    </source>
</evidence>
<comment type="function">
    <text evidence="6">Regulatory protein of the TOL plasmid xyl operons. XylS activates the xylXYZLTEGFJQKIH operon required for the degradation of toluene, m-xylene and p-xylene.</text>
</comment>
<feature type="domain" description="HTH araC/xylS-type" evidence="7">
    <location>
        <begin position="193"/>
        <end position="291"/>
    </location>
</feature>
<dbReference type="GO" id="GO:0003700">
    <property type="term" value="F:DNA-binding transcription factor activity"/>
    <property type="evidence" value="ECO:0007669"/>
    <property type="project" value="InterPro"/>
</dbReference>
<organism evidence="8 9">
    <name type="scientific">Pseudomonas palleroniana</name>
    <dbReference type="NCBI Taxonomy" id="191390"/>
    <lineage>
        <taxon>Bacteria</taxon>
        <taxon>Pseudomonadati</taxon>
        <taxon>Pseudomonadota</taxon>
        <taxon>Gammaproteobacteria</taxon>
        <taxon>Pseudomonadales</taxon>
        <taxon>Pseudomonadaceae</taxon>
        <taxon>Pseudomonas</taxon>
    </lineage>
</organism>
<dbReference type="AlphaFoldDB" id="A0A2L1J5K8"/>
<evidence type="ECO:0000256" key="2">
    <source>
        <dbReference type="ARBA" id="ARBA00023015"/>
    </source>
</evidence>
<dbReference type="PANTHER" id="PTHR46796:SF6">
    <property type="entry name" value="ARAC SUBFAMILY"/>
    <property type="match status" value="1"/>
</dbReference>
<evidence type="ECO:0000256" key="1">
    <source>
        <dbReference type="ARBA" id="ARBA00004496"/>
    </source>
</evidence>
<evidence type="ECO:0000256" key="6">
    <source>
        <dbReference type="ARBA" id="ARBA00037345"/>
    </source>
</evidence>
<dbReference type="InterPro" id="IPR050204">
    <property type="entry name" value="AraC_XylS_family_regulators"/>
</dbReference>
<dbReference type="InterPro" id="IPR009057">
    <property type="entry name" value="Homeodomain-like_sf"/>
</dbReference>
<dbReference type="EMBL" id="CP025494">
    <property type="protein sequence ID" value="AVE03774.1"/>
    <property type="molecule type" value="Genomic_DNA"/>
</dbReference>
<evidence type="ECO:0000256" key="4">
    <source>
        <dbReference type="ARBA" id="ARBA00023159"/>
    </source>
</evidence>
<evidence type="ECO:0000313" key="9">
    <source>
        <dbReference type="Proteomes" id="UP000237830"/>
    </source>
</evidence>
<dbReference type="PROSITE" id="PS00041">
    <property type="entry name" value="HTH_ARAC_FAMILY_1"/>
    <property type="match status" value="1"/>
</dbReference>
<reference evidence="8 9" key="1">
    <citation type="submission" date="2017-12" db="EMBL/GenBank/DDBJ databases">
        <title>Genome sequence of Pseudomonas palleroniana MAB3.</title>
        <authorList>
            <person name="Nascimento F.X."/>
        </authorList>
    </citation>
    <scope>NUCLEOTIDE SEQUENCE [LARGE SCALE GENOMIC DNA]</scope>
    <source>
        <strain evidence="8 9">MAB3</strain>
    </source>
</reference>
<comment type="subcellular location">
    <subcellularLocation>
        <location evidence="1">Cytoplasm</location>
    </subcellularLocation>
</comment>
<dbReference type="Proteomes" id="UP000237830">
    <property type="component" value="Chromosome"/>
</dbReference>
<dbReference type="SMART" id="SM00342">
    <property type="entry name" value="HTH_ARAC"/>
    <property type="match status" value="1"/>
</dbReference>
<proteinExistence type="predicted"/>
<dbReference type="SUPFAM" id="SSF46689">
    <property type="entry name" value="Homeodomain-like"/>
    <property type="match status" value="1"/>
</dbReference>
<keyword evidence="3" id="KW-0238">DNA-binding</keyword>
<accession>A0A2L1J5K8</accession>
<dbReference type="InterPro" id="IPR018062">
    <property type="entry name" value="HTH_AraC-typ_CS"/>
</dbReference>
<protein>
    <recommendedName>
        <fullName evidence="7">HTH araC/xylS-type domain-containing protein</fullName>
    </recommendedName>
</protein>
<dbReference type="RefSeq" id="WP_104993698.1">
    <property type="nucleotide sequence ID" value="NZ_CP025494.1"/>
</dbReference>
<dbReference type="GO" id="GO:0005737">
    <property type="term" value="C:cytoplasm"/>
    <property type="evidence" value="ECO:0007669"/>
    <property type="project" value="UniProtKB-SubCell"/>
</dbReference>
<dbReference type="GO" id="GO:0009893">
    <property type="term" value="P:positive regulation of metabolic process"/>
    <property type="evidence" value="ECO:0007669"/>
    <property type="project" value="UniProtKB-ARBA"/>
</dbReference>
<dbReference type="Pfam" id="PF12833">
    <property type="entry name" value="HTH_18"/>
    <property type="match status" value="1"/>
</dbReference>
<gene>
    <name evidence="8" type="ORF">CYL20_04120</name>
</gene>
<keyword evidence="5" id="KW-0804">Transcription</keyword>